<name>A0AAD2HMY1_9AGAR</name>
<gene>
    <name evidence="3" type="ORF">MYCIT1_LOCUS28416</name>
</gene>
<comment type="subcellular location">
    <subcellularLocation>
        <location evidence="1">Membrane</location>
        <topology evidence="1">Multi-pass membrane protein</topology>
    </subcellularLocation>
</comment>
<dbReference type="EMBL" id="CAVNYO010000428">
    <property type="protein sequence ID" value="CAK5278812.1"/>
    <property type="molecule type" value="Genomic_DNA"/>
</dbReference>
<feature type="transmembrane region" description="Helical" evidence="2">
    <location>
        <begin position="393"/>
        <end position="415"/>
    </location>
</feature>
<keyword evidence="4" id="KW-1185">Reference proteome</keyword>
<dbReference type="PANTHER" id="PTHR42910">
    <property type="entry name" value="TRANSPORTER SCO4007-RELATED"/>
    <property type="match status" value="1"/>
</dbReference>
<keyword evidence="2" id="KW-0812">Transmembrane</keyword>
<dbReference type="InterPro" id="IPR011701">
    <property type="entry name" value="MFS"/>
</dbReference>
<evidence type="ECO:0000256" key="2">
    <source>
        <dbReference type="SAM" id="Phobius"/>
    </source>
</evidence>
<comment type="caution">
    <text evidence="3">The sequence shown here is derived from an EMBL/GenBank/DDBJ whole genome shotgun (WGS) entry which is preliminary data.</text>
</comment>
<evidence type="ECO:0000256" key="1">
    <source>
        <dbReference type="ARBA" id="ARBA00004141"/>
    </source>
</evidence>
<keyword evidence="2" id="KW-1133">Transmembrane helix</keyword>
<feature type="transmembrane region" description="Helical" evidence="2">
    <location>
        <begin position="422"/>
        <end position="441"/>
    </location>
</feature>
<keyword evidence="2" id="KW-0472">Membrane</keyword>
<dbReference type="CDD" id="cd17324">
    <property type="entry name" value="MFS_NepI_like"/>
    <property type="match status" value="1"/>
</dbReference>
<dbReference type="PANTHER" id="PTHR42910:SF1">
    <property type="entry name" value="MAJOR FACILITATOR SUPERFAMILY (MFS) PROFILE DOMAIN-CONTAINING PROTEIN"/>
    <property type="match status" value="1"/>
</dbReference>
<dbReference type="AlphaFoldDB" id="A0AAD2HMY1"/>
<reference evidence="3" key="1">
    <citation type="submission" date="2023-11" db="EMBL/GenBank/DDBJ databases">
        <authorList>
            <person name="De Vega J J."/>
            <person name="De Vega J J."/>
        </authorList>
    </citation>
    <scope>NUCLEOTIDE SEQUENCE</scope>
</reference>
<evidence type="ECO:0000313" key="4">
    <source>
        <dbReference type="Proteomes" id="UP001295794"/>
    </source>
</evidence>
<dbReference type="Proteomes" id="UP001295794">
    <property type="component" value="Unassembled WGS sequence"/>
</dbReference>
<dbReference type="Pfam" id="PF07690">
    <property type="entry name" value="MFS_1"/>
    <property type="match status" value="1"/>
</dbReference>
<evidence type="ECO:0008006" key="5">
    <source>
        <dbReference type="Google" id="ProtNLM"/>
    </source>
</evidence>
<feature type="transmembrane region" description="Helical" evidence="2">
    <location>
        <begin position="225"/>
        <end position="245"/>
    </location>
</feature>
<dbReference type="GO" id="GO:0016020">
    <property type="term" value="C:membrane"/>
    <property type="evidence" value="ECO:0007669"/>
    <property type="project" value="UniProtKB-SubCell"/>
</dbReference>
<accession>A0AAD2HMY1</accession>
<dbReference type="Gene3D" id="1.20.1250.20">
    <property type="entry name" value="MFS general substrate transporter like domains"/>
    <property type="match status" value="1"/>
</dbReference>
<dbReference type="SUPFAM" id="SSF103473">
    <property type="entry name" value="MFS general substrate transporter"/>
    <property type="match status" value="1"/>
</dbReference>
<feature type="transmembrane region" description="Helical" evidence="2">
    <location>
        <begin position="313"/>
        <end position="331"/>
    </location>
</feature>
<evidence type="ECO:0000313" key="3">
    <source>
        <dbReference type="EMBL" id="CAK5278812.1"/>
    </source>
</evidence>
<organism evidence="3 4">
    <name type="scientific">Mycena citricolor</name>
    <dbReference type="NCBI Taxonomy" id="2018698"/>
    <lineage>
        <taxon>Eukaryota</taxon>
        <taxon>Fungi</taxon>
        <taxon>Dikarya</taxon>
        <taxon>Basidiomycota</taxon>
        <taxon>Agaricomycotina</taxon>
        <taxon>Agaricomycetes</taxon>
        <taxon>Agaricomycetidae</taxon>
        <taxon>Agaricales</taxon>
        <taxon>Marasmiineae</taxon>
        <taxon>Mycenaceae</taxon>
        <taxon>Mycena</taxon>
    </lineage>
</organism>
<sequence length="578" mass="62222">MEHVGNGKCTIISPVSHRRGYRSRSEILGAQAELQPRWVGAHVKSWQLDFRVTPSPRPGSLTHFFLLPTSFAMPADSDTQTMSSTIGPDLPVHSTTSNAPGRDFGFLPVPRCAHLGSSGEIGYARVLAFAVAATFSECPRVSVRTNVLTGFKAAMNLYYCQPILVQLAEAFQVDDFQVSRIPILLQAGQLYFLYYFQSHLIRHSRYATGLLFIAPLGDIFHRRQLVLILILISGALTVGLALTSSLIAFEVLSFLTAVATVTPQVLIPLTADLAPANRRATFIALVLAGLLTGVLVARVFAGIIAQYSSYHNVYWMGAGGQFFLAIVLYLITPPVPVKNTGLSYWQIMKSMAKFAVTEPILIQGCIIFFCGAAIFSGFWVTMTFLLDGEPYNYSPLVIGIFGVVGLAGICMSPLIGRAVDSLVPWAASFVAICFVLSSQIIETFGAEKNIAAVIIATLILDVGAQATQVSMTTVIFGIDPHARARLNTLLVGSVFLGQVTGTAVGTKLYVSGGYKLSSGIRVVFAGVELLALLARGPHVPRYTWVGWAGGMKLRKSSPAPPIEAEITEAELNSGGKNQ</sequence>
<dbReference type="InterPro" id="IPR036259">
    <property type="entry name" value="MFS_trans_sf"/>
</dbReference>
<feature type="transmembrane region" description="Helical" evidence="2">
    <location>
        <begin position="251"/>
        <end position="270"/>
    </location>
</feature>
<protein>
    <recommendedName>
        <fullName evidence="5">MFS general substrate transporter</fullName>
    </recommendedName>
</protein>
<feature type="transmembrane region" description="Helical" evidence="2">
    <location>
        <begin position="282"/>
        <end position="307"/>
    </location>
</feature>
<dbReference type="GO" id="GO:0022857">
    <property type="term" value="F:transmembrane transporter activity"/>
    <property type="evidence" value="ECO:0007669"/>
    <property type="project" value="InterPro"/>
</dbReference>
<proteinExistence type="predicted"/>
<feature type="transmembrane region" description="Helical" evidence="2">
    <location>
        <begin position="360"/>
        <end position="381"/>
    </location>
</feature>